<dbReference type="AlphaFoldDB" id="A0A1J1LQH8"/>
<dbReference type="OrthoDB" id="457015at2"/>
<dbReference type="STRING" id="671072.PL9214650118"/>
<dbReference type="EMBL" id="CZDF01000172">
    <property type="protein sequence ID" value="CUR34679.1"/>
    <property type="molecule type" value="Genomic_DNA"/>
</dbReference>
<name>A0A1J1LQH8_9CYAN</name>
<dbReference type="RefSeq" id="WP_072721386.1">
    <property type="nucleotide sequence ID" value="NZ_LN889813.1"/>
</dbReference>
<evidence type="ECO:0008006" key="3">
    <source>
        <dbReference type="Google" id="ProtNLM"/>
    </source>
</evidence>
<accession>A0A1J1LQH8</accession>
<dbReference type="Proteomes" id="UP000184315">
    <property type="component" value="Unassembled WGS sequence"/>
</dbReference>
<dbReference type="InterPro" id="IPR009097">
    <property type="entry name" value="Cyclic_Pdiesterase"/>
</dbReference>
<sequence>MDDTYQVYVNRVARLTLPESYHSQLEYIQESPKFKPDSQGKHQAVPFPGYSIITPPAEDDGDNGEFYQNLQTCQQQLSEKFDPNFWIPIPQESLHFTLADLIWDSAYRDASKEDLSFDPKLHQAIAQSFQGFKSTPIPQGIRWQIFGFMLMPRAIAVCLVPRDQESYQKTTEFRRAIYQNPSLIPLGVDQQYYLTAHITLGYFGTIPEDLDRGHFCNILSSFNQQWLDSTQEIWVKRAELRKFDDMTRYYREPDWPVFKF</sequence>
<evidence type="ECO:0000313" key="2">
    <source>
        <dbReference type="Proteomes" id="UP000184315"/>
    </source>
</evidence>
<keyword evidence="2" id="KW-1185">Reference proteome</keyword>
<protein>
    <recommendedName>
        <fullName evidence="3">DUF1868 domain-containing protein</fullName>
    </recommendedName>
</protein>
<gene>
    <name evidence="1" type="ORF">PL9214650118</name>
</gene>
<proteinExistence type="predicted"/>
<dbReference type="SUPFAM" id="SSF55144">
    <property type="entry name" value="LigT-like"/>
    <property type="match status" value="1"/>
</dbReference>
<reference evidence="2" key="1">
    <citation type="submission" date="2015-10" db="EMBL/GenBank/DDBJ databases">
        <authorList>
            <person name="Regsiter A."/>
            <person name="william w."/>
        </authorList>
    </citation>
    <scope>NUCLEOTIDE SEQUENCE [LARGE SCALE GENOMIC DNA]</scope>
</reference>
<dbReference type="Gene3D" id="3.90.1140.10">
    <property type="entry name" value="Cyclic phosphodiesterase"/>
    <property type="match status" value="1"/>
</dbReference>
<evidence type="ECO:0000313" key="1">
    <source>
        <dbReference type="EMBL" id="CUR34679.1"/>
    </source>
</evidence>
<organism evidence="1 2">
    <name type="scientific">Planktothrix tepida PCC 9214</name>
    <dbReference type="NCBI Taxonomy" id="671072"/>
    <lineage>
        <taxon>Bacteria</taxon>
        <taxon>Bacillati</taxon>
        <taxon>Cyanobacteriota</taxon>
        <taxon>Cyanophyceae</taxon>
        <taxon>Oscillatoriophycideae</taxon>
        <taxon>Oscillatoriales</taxon>
        <taxon>Microcoleaceae</taxon>
        <taxon>Planktothrix</taxon>
    </lineage>
</organism>